<accession>A0ACB8QHK1</accession>
<reference evidence="1" key="1">
    <citation type="submission" date="2021-02" db="EMBL/GenBank/DDBJ databases">
        <authorList>
            <consortium name="DOE Joint Genome Institute"/>
            <person name="Ahrendt S."/>
            <person name="Looney B.P."/>
            <person name="Miyauchi S."/>
            <person name="Morin E."/>
            <person name="Drula E."/>
            <person name="Courty P.E."/>
            <person name="Chicoki N."/>
            <person name="Fauchery L."/>
            <person name="Kohler A."/>
            <person name="Kuo A."/>
            <person name="Labutti K."/>
            <person name="Pangilinan J."/>
            <person name="Lipzen A."/>
            <person name="Riley R."/>
            <person name="Andreopoulos W."/>
            <person name="He G."/>
            <person name="Johnson J."/>
            <person name="Barry K.W."/>
            <person name="Grigoriev I.V."/>
            <person name="Nagy L."/>
            <person name="Hibbett D."/>
            <person name="Henrissat B."/>
            <person name="Matheny P.B."/>
            <person name="Labbe J."/>
            <person name="Martin F."/>
        </authorList>
    </citation>
    <scope>NUCLEOTIDE SEQUENCE</scope>
    <source>
        <strain evidence="1">EC-137</strain>
    </source>
</reference>
<protein>
    <submittedName>
        <fullName evidence="1">Aspartic peptidase domain-containing protein</fullName>
    </submittedName>
</protein>
<gene>
    <name evidence="1" type="ORF">K488DRAFT_26496</name>
</gene>
<dbReference type="Proteomes" id="UP000814128">
    <property type="component" value="Unassembled WGS sequence"/>
</dbReference>
<comment type="caution">
    <text evidence="1">The sequence shown here is derived from an EMBL/GenBank/DDBJ whole genome shotgun (WGS) entry which is preliminary data.</text>
</comment>
<proteinExistence type="predicted"/>
<evidence type="ECO:0000313" key="1">
    <source>
        <dbReference type="EMBL" id="KAI0031309.1"/>
    </source>
</evidence>
<feature type="non-terminal residue" evidence="1">
    <location>
        <position position="1"/>
    </location>
</feature>
<organism evidence="1 2">
    <name type="scientific">Vararia minispora EC-137</name>
    <dbReference type="NCBI Taxonomy" id="1314806"/>
    <lineage>
        <taxon>Eukaryota</taxon>
        <taxon>Fungi</taxon>
        <taxon>Dikarya</taxon>
        <taxon>Basidiomycota</taxon>
        <taxon>Agaricomycotina</taxon>
        <taxon>Agaricomycetes</taxon>
        <taxon>Russulales</taxon>
        <taxon>Lachnocladiaceae</taxon>
        <taxon>Vararia</taxon>
    </lineage>
</organism>
<dbReference type="EMBL" id="MU273585">
    <property type="protein sequence ID" value="KAI0031309.1"/>
    <property type="molecule type" value="Genomic_DNA"/>
</dbReference>
<evidence type="ECO:0000313" key="2">
    <source>
        <dbReference type="Proteomes" id="UP000814128"/>
    </source>
</evidence>
<feature type="non-terminal residue" evidence="1">
    <location>
        <position position="337"/>
    </location>
</feature>
<reference evidence="1" key="2">
    <citation type="journal article" date="2022" name="New Phytol.">
        <title>Evolutionary transition to the ectomycorrhizal habit in the genomes of a hyperdiverse lineage of mushroom-forming fungi.</title>
        <authorList>
            <person name="Looney B."/>
            <person name="Miyauchi S."/>
            <person name="Morin E."/>
            <person name="Drula E."/>
            <person name="Courty P.E."/>
            <person name="Kohler A."/>
            <person name="Kuo A."/>
            <person name="LaButti K."/>
            <person name="Pangilinan J."/>
            <person name="Lipzen A."/>
            <person name="Riley R."/>
            <person name="Andreopoulos W."/>
            <person name="He G."/>
            <person name="Johnson J."/>
            <person name="Nolan M."/>
            <person name="Tritt A."/>
            <person name="Barry K.W."/>
            <person name="Grigoriev I.V."/>
            <person name="Nagy L.G."/>
            <person name="Hibbett D."/>
            <person name="Henrissat B."/>
            <person name="Matheny P.B."/>
            <person name="Labbe J."/>
            <person name="Martin F.M."/>
        </authorList>
    </citation>
    <scope>NUCLEOTIDE SEQUENCE</scope>
    <source>
        <strain evidence="1">EC-137</strain>
    </source>
</reference>
<name>A0ACB8QHK1_9AGAM</name>
<sequence>DVTYTGSVSFGTPAQSFDIVLDTGSSDLWVQTTGCTNCPPGSGMLNTNQSSSIQTSSQSVSFSYGQGQAQGTMASSTVSFGGFTLNSQTFGAVTQIFDNVIPSNAAGIMGLAFQPLARTGATPFWQALLNSNQFSNPEIAFFLARNEGRVSSLTNSNPGGSLTLGGRNTTLFQGNVDFQSFPSGLSPAFWWQNVASFTLNGNPISFSNALAAIDTGTTLLGGPQDAVQNFWNAVPGSRSVGNGMFSFPCSTQLNTSMSFGGKSFPINPVDLNFGRLGGGQCMGAFFSLGSNIGRGRPAWIVGDVFLKNVYTVFRANPPSVGFAELSDAAGGSSGTPG</sequence>
<keyword evidence="2" id="KW-1185">Reference proteome</keyword>